<evidence type="ECO:0000313" key="2">
    <source>
        <dbReference type="Proteomes" id="UP000805193"/>
    </source>
</evidence>
<dbReference type="EMBL" id="JABSTQ010011234">
    <property type="protein sequence ID" value="KAG0413777.1"/>
    <property type="molecule type" value="Genomic_DNA"/>
</dbReference>
<name>A0AC60P399_IXOPE</name>
<sequence length="554" mass="61371">TLRPRLVRTRVGKASIRTYWDAQSAQSSFLKVASVAGYRCEKIRMRRVDGEAWRIAWYTLPPSGRPHSREKTTRIELARCPPFGALCGFCGARCGWQPLRKRTMSMHVRVPHGTAQLVCNGFYLRGRGRASRDMKECVEWNHRRPRRIPTAGPPAGGVQVPDGADHEALKMPPRNTSPNLANRYRTPRPKGSGAARNGTEDVAIKIQRLLHASQNSNSKGTYLRTYYLKWVDEWSANRHRTDDFMACDHPTIGPRAPGRTTNNNSISDRGANDHEVTDGKFDNCRANDHREETLTTPESVSTTPEMSTPQDTSVTTSVVLFRPGPSLDEEEHTTQADTVPEPAVGQTTTAGALDFLTTVGHSASRSPKQLTHPFTFSPDQTTEAVTTAAVTDVVSDAAFTTVTPLDAITISESGEQETTTRGDLFTSLFPEVSTRVRAAMTTEATTNTEQVVVVSDNSIETETVATITGRVSCSIESRNLTVPCLLPQELNNTVTVKFSEWDHGRTESFREEAKRRLADYCLRKGIPLGDTTIVFVANEHGMDHISFFVMNHTR</sequence>
<protein>
    <submittedName>
        <fullName evidence="1">Uncharacterized protein</fullName>
    </submittedName>
</protein>
<gene>
    <name evidence="1" type="ORF">HPB47_009075</name>
</gene>
<dbReference type="Proteomes" id="UP000805193">
    <property type="component" value="Unassembled WGS sequence"/>
</dbReference>
<organism evidence="1 2">
    <name type="scientific">Ixodes persulcatus</name>
    <name type="common">Taiga tick</name>
    <dbReference type="NCBI Taxonomy" id="34615"/>
    <lineage>
        <taxon>Eukaryota</taxon>
        <taxon>Metazoa</taxon>
        <taxon>Ecdysozoa</taxon>
        <taxon>Arthropoda</taxon>
        <taxon>Chelicerata</taxon>
        <taxon>Arachnida</taxon>
        <taxon>Acari</taxon>
        <taxon>Parasitiformes</taxon>
        <taxon>Ixodida</taxon>
        <taxon>Ixodoidea</taxon>
        <taxon>Ixodidae</taxon>
        <taxon>Ixodinae</taxon>
        <taxon>Ixodes</taxon>
    </lineage>
</organism>
<feature type="non-terminal residue" evidence="1">
    <location>
        <position position="1"/>
    </location>
</feature>
<comment type="caution">
    <text evidence="1">The sequence shown here is derived from an EMBL/GenBank/DDBJ whole genome shotgun (WGS) entry which is preliminary data.</text>
</comment>
<reference evidence="1 2" key="1">
    <citation type="journal article" date="2020" name="Cell">
        <title>Large-Scale Comparative Analyses of Tick Genomes Elucidate Their Genetic Diversity and Vector Capacities.</title>
        <authorList>
            <consortium name="Tick Genome and Microbiome Consortium (TIGMIC)"/>
            <person name="Jia N."/>
            <person name="Wang J."/>
            <person name="Shi W."/>
            <person name="Du L."/>
            <person name="Sun Y."/>
            <person name="Zhan W."/>
            <person name="Jiang J.F."/>
            <person name="Wang Q."/>
            <person name="Zhang B."/>
            <person name="Ji P."/>
            <person name="Bell-Sakyi L."/>
            <person name="Cui X.M."/>
            <person name="Yuan T.T."/>
            <person name="Jiang B.G."/>
            <person name="Yang W.F."/>
            <person name="Lam T.T."/>
            <person name="Chang Q.C."/>
            <person name="Ding S.J."/>
            <person name="Wang X.J."/>
            <person name="Zhu J.G."/>
            <person name="Ruan X.D."/>
            <person name="Zhao L."/>
            <person name="Wei J.T."/>
            <person name="Ye R.Z."/>
            <person name="Que T.C."/>
            <person name="Du C.H."/>
            <person name="Zhou Y.H."/>
            <person name="Cheng J.X."/>
            <person name="Dai P.F."/>
            <person name="Guo W.B."/>
            <person name="Han X.H."/>
            <person name="Huang E.J."/>
            <person name="Li L.F."/>
            <person name="Wei W."/>
            <person name="Gao Y.C."/>
            <person name="Liu J.Z."/>
            <person name="Shao H.Z."/>
            <person name="Wang X."/>
            <person name="Wang C.C."/>
            <person name="Yang T.C."/>
            <person name="Huo Q.B."/>
            <person name="Li W."/>
            <person name="Chen H.Y."/>
            <person name="Chen S.E."/>
            <person name="Zhou L.G."/>
            <person name="Ni X.B."/>
            <person name="Tian J.H."/>
            <person name="Sheng Y."/>
            <person name="Liu T."/>
            <person name="Pan Y.S."/>
            <person name="Xia L.Y."/>
            <person name="Li J."/>
            <person name="Zhao F."/>
            <person name="Cao W.C."/>
        </authorList>
    </citation>
    <scope>NUCLEOTIDE SEQUENCE [LARGE SCALE GENOMIC DNA]</scope>
    <source>
        <strain evidence="1">Iper-2018</strain>
    </source>
</reference>
<feature type="non-terminal residue" evidence="1">
    <location>
        <position position="554"/>
    </location>
</feature>
<proteinExistence type="predicted"/>
<evidence type="ECO:0000313" key="1">
    <source>
        <dbReference type="EMBL" id="KAG0413777.1"/>
    </source>
</evidence>
<accession>A0AC60P399</accession>
<keyword evidence="2" id="KW-1185">Reference proteome</keyword>